<proteinExistence type="predicted"/>
<feature type="compositionally biased region" description="Low complexity" evidence="1">
    <location>
        <begin position="280"/>
        <end position="295"/>
    </location>
</feature>
<evidence type="ECO:0000313" key="3">
    <source>
        <dbReference type="Proteomes" id="UP000019487"/>
    </source>
</evidence>
<comment type="caution">
    <text evidence="2">The sequence shown here is derived from an EMBL/GenBank/DDBJ whole genome shotgun (WGS) entry which is preliminary data.</text>
</comment>
<evidence type="ECO:0000313" key="2">
    <source>
        <dbReference type="EMBL" id="ESZ94000.1"/>
    </source>
</evidence>
<name>W9CHI2_SCLBF</name>
<reference evidence="2 3" key="1">
    <citation type="journal article" date="2014" name="Genome Announc.">
        <title>Draft genome sequence of Sclerotinia borealis, a psychrophilic plant pathogenic fungus.</title>
        <authorList>
            <person name="Mardanov A.V."/>
            <person name="Beletsky A.V."/>
            <person name="Kadnikov V.V."/>
            <person name="Ignatov A.N."/>
            <person name="Ravin N.V."/>
        </authorList>
    </citation>
    <scope>NUCLEOTIDE SEQUENCE [LARGE SCALE GENOMIC DNA]</scope>
    <source>
        <strain evidence="3">F-4157</strain>
    </source>
</reference>
<feature type="compositionally biased region" description="Polar residues" evidence="1">
    <location>
        <begin position="263"/>
        <end position="279"/>
    </location>
</feature>
<feature type="compositionally biased region" description="Polar residues" evidence="1">
    <location>
        <begin position="17"/>
        <end position="38"/>
    </location>
</feature>
<evidence type="ECO:0008006" key="4">
    <source>
        <dbReference type="Google" id="ProtNLM"/>
    </source>
</evidence>
<evidence type="ECO:0000256" key="1">
    <source>
        <dbReference type="SAM" id="MobiDB-lite"/>
    </source>
</evidence>
<feature type="compositionally biased region" description="Low complexity" evidence="1">
    <location>
        <begin position="316"/>
        <end position="327"/>
    </location>
</feature>
<gene>
    <name evidence="2" type="ORF">SBOR_5612</name>
</gene>
<dbReference type="OrthoDB" id="4204700at2759"/>
<feature type="compositionally biased region" description="Basic and acidic residues" evidence="1">
    <location>
        <begin position="377"/>
        <end position="404"/>
    </location>
</feature>
<organism evidence="2 3">
    <name type="scientific">Sclerotinia borealis (strain F-4128)</name>
    <dbReference type="NCBI Taxonomy" id="1432307"/>
    <lineage>
        <taxon>Eukaryota</taxon>
        <taxon>Fungi</taxon>
        <taxon>Dikarya</taxon>
        <taxon>Ascomycota</taxon>
        <taxon>Pezizomycotina</taxon>
        <taxon>Leotiomycetes</taxon>
        <taxon>Helotiales</taxon>
        <taxon>Sclerotiniaceae</taxon>
        <taxon>Sclerotinia</taxon>
    </lineage>
</organism>
<sequence>MVLENSSSKQADESFDSIPTSDNDPYATSEQGQDQNQGNSVLSYRIESDKLPQSMPIFGPLFGYNQERLVRVTSARINAATNIIKRPLRQEEVDAIAYYDAKVLQINSYAPLAGLSTGIYRAIQTAPTFRFPFYQPNLKTFNSSIFPHARMPYIKGGSAVIAWHVFRGLWYSYIGQSLSKAIFGVYAAGMTAQRYRSDPRLKDITAATMEQFNKLHKNLPSPAGLPRPPMKPGQGQSQTQNKQEYDDASPTSGAEWYGEDNTPGASQTTPQTFPPTNSWPQKQQTSAQTSSQAPAQEEKSFSVFDDASPTGEQGMNTNTTSPSSSGSAWDRIRRGEKPASTSNTPSSQSSGWARVQRNASNTSGDEVAHTDSFAFSKTEEERNLAQARAQKEFDTRVEKERRGESFSAGEGGGGGGDGDQKRW</sequence>
<dbReference type="STRING" id="1432307.W9CHI2"/>
<accession>W9CHI2</accession>
<dbReference type="EMBL" id="AYSA01000273">
    <property type="protein sequence ID" value="ESZ94000.1"/>
    <property type="molecule type" value="Genomic_DNA"/>
</dbReference>
<feature type="compositionally biased region" description="Low complexity" evidence="1">
    <location>
        <begin position="340"/>
        <end position="350"/>
    </location>
</feature>
<feature type="region of interest" description="Disordered" evidence="1">
    <location>
        <begin position="216"/>
        <end position="423"/>
    </location>
</feature>
<protein>
    <recommendedName>
        <fullName evidence="4">Endo-1,3(4)-beta-glucanase</fullName>
    </recommendedName>
</protein>
<dbReference type="Proteomes" id="UP000019487">
    <property type="component" value="Unassembled WGS sequence"/>
</dbReference>
<dbReference type="HOGENOM" id="CLU_055147_0_0_1"/>
<keyword evidence="3" id="KW-1185">Reference proteome</keyword>
<feature type="region of interest" description="Disordered" evidence="1">
    <location>
        <begin position="1"/>
        <end position="38"/>
    </location>
</feature>
<dbReference type="AlphaFoldDB" id="W9CHI2"/>